<dbReference type="InterPro" id="IPR025110">
    <property type="entry name" value="AMP-bd_C"/>
</dbReference>
<evidence type="ECO:0000313" key="5">
    <source>
        <dbReference type="EMBL" id="PIY20267.1"/>
    </source>
</evidence>
<dbReference type="FunFam" id="3.30.300.30:FF:000008">
    <property type="entry name" value="2,3-dihydroxybenzoate-AMP ligase"/>
    <property type="match status" value="1"/>
</dbReference>
<dbReference type="SUPFAM" id="SSF56801">
    <property type="entry name" value="Acetyl-CoA synthetase-like"/>
    <property type="match status" value="1"/>
</dbReference>
<dbReference type="GO" id="GO:0016878">
    <property type="term" value="F:acid-thiol ligase activity"/>
    <property type="evidence" value="ECO:0007669"/>
    <property type="project" value="UniProtKB-ARBA"/>
</dbReference>
<dbReference type="PROSITE" id="PS00455">
    <property type="entry name" value="AMP_BINDING"/>
    <property type="match status" value="1"/>
</dbReference>
<dbReference type="PANTHER" id="PTHR43767:SF1">
    <property type="entry name" value="NONRIBOSOMAL PEPTIDE SYNTHASE PES1 (EUROFUNG)-RELATED"/>
    <property type="match status" value="1"/>
</dbReference>
<dbReference type="Pfam" id="PF00501">
    <property type="entry name" value="AMP-binding"/>
    <property type="match status" value="1"/>
</dbReference>
<gene>
    <name evidence="5" type="ORF">COZ13_01270</name>
</gene>
<dbReference type="EMBL" id="PFKI01000041">
    <property type="protein sequence ID" value="PIY20267.1"/>
    <property type="molecule type" value="Genomic_DNA"/>
</dbReference>
<evidence type="ECO:0000256" key="1">
    <source>
        <dbReference type="ARBA" id="ARBA00006432"/>
    </source>
</evidence>
<feature type="domain" description="AMP-binding enzyme C-terminal" evidence="4">
    <location>
        <begin position="408"/>
        <end position="483"/>
    </location>
</feature>
<proteinExistence type="inferred from homology"/>
<dbReference type="PRINTS" id="PR00154">
    <property type="entry name" value="AMPBINDING"/>
</dbReference>
<dbReference type="InterPro" id="IPR000873">
    <property type="entry name" value="AMP-dep_synth/lig_dom"/>
</dbReference>
<dbReference type="InterPro" id="IPR020845">
    <property type="entry name" value="AMP-binding_CS"/>
</dbReference>
<organism evidence="5 6">
    <name type="scientific">Candidatus Desantisbacteria bacterium CG_4_10_14_3_um_filter_40_18</name>
    <dbReference type="NCBI Taxonomy" id="1974544"/>
    <lineage>
        <taxon>Bacteria</taxon>
        <taxon>Candidatus Desantisiibacteriota</taxon>
    </lineage>
</organism>
<dbReference type="Gene3D" id="3.30.300.30">
    <property type="match status" value="1"/>
</dbReference>
<dbReference type="InterPro" id="IPR020459">
    <property type="entry name" value="AMP-binding"/>
</dbReference>
<sequence length="502" mass="55860">MNICTFLENSARDYPDNIAIVYREQRVDYRTLSMLVNSLAGTLTGHGVKKGDRVILLLENSIHYAAWYFAVLRVGGVVVALNTDTTVKEVEYVLSSCQPKGVITNKACCQYLPENNNVDFRIIAVEGLDTLDQSIAVCPIIEVDEGDDLAQIIYTSGTTGKPKGVMLTHLNLSSNTESIVEYLRLTSDDKIMVVLPFFYSYGNSLLLTHIMAGGTLIISHQFVFLNKVLEMMINEKATGFAGVPSSYAMLLHKSNIRGLKFPHLRYMTCAGGALSPANIIELKKILPCVDYYAMYGQTEATARLLYLEPDQWMERLGSAGKAIPGVELRVMAKDGQDVRIGEIGEIVACGLNIMKGYWGDPEATREVLKDDGLHTGDLARIDEDGYIFIAGRQSDMIKAGAFRIHPQEIEDVIIEMPEVVECAVAGIPDEIMGEKVKAFVVLQADLCLDEKDILRYCKKNLPEYKVPKVVEFVDSLPRTTSGKIKRYALKEENSKHEYRNTK</sequence>
<accession>A0A2M7P3S4</accession>
<evidence type="ECO:0000259" key="3">
    <source>
        <dbReference type="Pfam" id="PF00501"/>
    </source>
</evidence>
<dbReference type="Gene3D" id="3.40.50.12780">
    <property type="entry name" value="N-terminal domain of ligase-like"/>
    <property type="match status" value="1"/>
</dbReference>
<dbReference type="AlphaFoldDB" id="A0A2M7P3S4"/>
<dbReference type="InterPro" id="IPR042099">
    <property type="entry name" value="ANL_N_sf"/>
</dbReference>
<protein>
    <submittedName>
        <fullName evidence="5">AMP-dependent synthetase</fullName>
    </submittedName>
</protein>
<feature type="domain" description="AMP-dependent synthetase/ligase" evidence="3">
    <location>
        <begin position="7"/>
        <end position="358"/>
    </location>
</feature>
<evidence type="ECO:0000313" key="6">
    <source>
        <dbReference type="Proteomes" id="UP000231028"/>
    </source>
</evidence>
<comment type="similarity">
    <text evidence="1">Belongs to the ATP-dependent AMP-binding enzyme family.</text>
</comment>
<name>A0A2M7P3S4_9BACT</name>
<keyword evidence="2" id="KW-0436">Ligase</keyword>
<dbReference type="Pfam" id="PF13193">
    <property type="entry name" value="AMP-binding_C"/>
    <property type="match status" value="1"/>
</dbReference>
<evidence type="ECO:0000256" key="2">
    <source>
        <dbReference type="ARBA" id="ARBA00022598"/>
    </source>
</evidence>
<evidence type="ECO:0000259" key="4">
    <source>
        <dbReference type="Pfam" id="PF13193"/>
    </source>
</evidence>
<dbReference type="PANTHER" id="PTHR43767">
    <property type="entry name" value="LONG-CHAIN-FATTY-ACID--COA LIGASE"/>
    <property type="match status" value="1"/>
</dbReference>
<reference evidence="6" key="1">
    <citation type="submission" date="2017-09" db="EMBL/GenBank/DDBJ databases">
        <title>Depth-based differentiation of microbial function through sediment-hosted aquifers and enrichment of novel symbionts in the deep terrestrial subsurface.</title>
        <authorList>
            <person name="Probst A.J."/>
            <person name="Ladd B."/>
            <person name="Jarett J.K."/>
            <person name="Geller-Mcgrath D.E."/>
            <person name="Sieber C.M.K."/>
            <person name="Emerson J.B."/>
            <person name="Anantharaman K."/>
            <person name="Thomas B.C."/>
            <person name="Malmstrom R."/>
            <person name="Stieglmeier M."/>
            <person name="Klingl A."/>
            <person name="Woyke T."/>
            <person name="Ryan C.M."/>
            <person name="Banfield J.F."/>
        </authorList>
    </citation>
    <scope>NUCLEOTIDE SEQUENCE [LARGE SCALE GENOMIC DNA]</scope>
</reference>
<dbReference type="InterPro" id="IPR045851">
    <property type="entry name" value="AMP-bd_C_sf"/>
</dbReference>
<dbReference type="InterPro" id="IPR050237">
    <property type="entry name" value="ATP-dep_AMP-bd_enzyme"/>
</dbReference>
<comment type="caution">
    <text evidence="5">The sequence shown here is derived from an EMBL/GenBank/DDBJ whole genome shotgun (WGS) entry which is preliminary data.</text>
</comment>
<dbReference type="Proteomes" id="UP000231028">
    <property type="component" value="Unassembled WGS sequence"/>
</dbReference>